<proteinExistence type="predicted"/>
<evidence type="ECO:0000313" key="2">
    <source>
        <dbReference type="Proteomes" id="UP000004931"/>
    </source>
</evidence>
<organism evidence="1 2">
    <name type="scientific">marine gamma proteobacterium HTCC2143</name>
    <dbReference type="NCBI Taxonomy" id="247633"/>
    <lineage>
        <taxon>Bacteria</taxon>
        <taxon>Pseudomonadati</taxon>
        <taxon>Pseudomonadota</taxon>
        <taxon>Gammaproteobacteria</taxon>
        <taxon>Cellvibrionales</taxon>
        <taxon>Spongiibacteraceae</taxon>
        <taxon>BD1-7 clade</taxon>
    </lineage>
</organism>
<name>A0YDC9_9GAMM</name>
<dbReference type="EMBL" id="AAVT01000004">
    <property type="protein sequence ID" value="EAW31232.1"/>
    <property type="molecule type" value="Genomic_DNA"/>
</dbReference>
<reference evidence="1 2" key="1">
    <citation type="journal article" date="2010" name="J. Bacteriol.">
        <title>Genome sequence of the oligotrophic marine Gammaproteobacterium HTCC2143, isolated from the Oregon Coast.</title>
        <authorList>
            <person name="Oh H.M."/>
            <person name="Kang I."/>
            <person name="Ferriera S."/>
            <person name="Giovannoni S.J."/>
            <person name="Cho J.C."/>
        </authorList>
    </citation>
    <scope>NUCLEOTIDE SEQUENCE [LARGE SCALE GENOMIC DNA]</scope>
    <source>
        <strain evidence="1 2">HTCC2143</strain>
    </source>
</reference>
<accession>A0YDC9</accession>
<sequence>MNLIDLSKSKAHKTPFLFPLNYSKNSESHCLIVIDNIEFLKQKINDIFEKLDDFDLKNNLPVYS</sequence>
<evidence type="ECO:0000313" key="1">
    <source>
        <dbReference type="EMBL" id="EAW31232.1"/>
    </source>
</evidence>
<keyword evidence="2" id="KW-1185">Reference proteome</keyword>
<gene>
    <name evidence="1" type="ORF">GP2143_03888</name>
</gene>
<protein>
    <submittedName>
        <fullName evidence="1">Uncharacterized protein</fullName>
    </submittedName>
</protein>
<dbReference type="Proteomes" id="UP000004931">
    <property type="component" value="Unassembled WGS sequence"/>
</dbReference>
<dbReference type="AlphaFoldDB" id="A0YDC9"/>
<comment type="caution">
    <text evidence="1">The sequence shown here is derived from an EMBL/GenBank/DDBJ whole genome shotgun (WGS) entry which is preliminary data.</text>
</comment>